<feature type="compositionally biased region" description="Polar residues" evidence="27">
    <location>
        <begin position="42"/>
        <end position="58"/>
    </location>
</feature>
<dbReference type="EC" id="2.4.99.28" evidence="24"/>
<dbReference type="GO" id="GO:0030288">
    <property type="term" value="C:outer membrane-bounded periplasmic space"/>
    <property type="evidence" value="ECO:0007669"/>
    <property type="project" value="TreeGrafter"/>
</dbReference>
<feature type="compositionally biased region" description="Low complexity" evidence="27">
    <location>
        <begin position="802"/>
        <end position="852"/>
    </location>
</feature>
<keyword evidence="10" id="KW-0645">Protease</keyword>
<feature type="compositionally biased region" description="Polar residues" evidence="27">
    <location>
        <begin position="855"/>
        <end position="867"/>
    </location>
</feature>
<feature type="compositionally biased region" description="Polar residues" evidence="27">
    <location>
        <begin position="770"/>
        <end position="795"/>
    </location>
</feature>
<keyword evidence="8" id="KW-1003">Cell membrane</keyword>
<keyword evidence="21" id="KW-0511">Multifunctional enzyme</keyword>
<dbReference type="PANTHER" id="PTHR32282:SF11">
    <property type="entry name" value="PENICILLIN-BINDING PROTEIN 1B"/>
    <property type="match status" value="1"/>
</dbReference>
<dbReference type="Gene3D" id="3.40.710.10">
    <property type="entry name" value="DD-peptidase/beta-lactamase superfamily"/>
    <property type="match status" value="1"/>
</dbReference>
<protein>
    <recommendedName>
        <fullName evidence="7">Penicillin-binding protein 1A</fullName>
        <ecNumber evidence="24">2.4.99.28</ecNumber>
        <ecNumber evidence="6">3.4.16.4</ecNumber>
    </recommendedName>
</protein>
<organism evidence="31 32">
    <name type="scientific">Hominilimicola fabiformis</name>
    <dbReference type="NCBI Taxonomy" id="2885356"/>
    <lineage>
        <taxon>Bacteria</taxon>
        <taxon>Bacillati</taxon>
        <taxon>Bacillota</taxon>
        <taxon>Clostridia</taxon>
        <taxon>Eubacteriales</taxon>
        <taxon>Oscillospiraceae</taxon>
        <taxon>Hominilimicola</taxon>
    </lineage>
</organism>
<dbReference type="Pfam" id="PF00912">
    <property type="entry name" value="Transgly"/>
    <property type="match status" value="1"/>
</dbReference>
<evidence type="ECO:0000313" key="31">
    <source>
        <dbReference type="EMBL" id="MCC2210310.1"/>
    </source>
</evidence>
<evidence type="ECO:0000256" key="24">
    <source>
        <dbReference type="ARBA" id="ARBA00044770"/>
    </source>
</evidence>
<comment type="function">
    <text evidence="1">Cell wall formation. Synthesis of cross-linked peptidoglycan from the lipid intermediates. The enzyme has a penicillin-insensitive transglycosylase N-terminal domain (formation of linear glycan strands) and a penicillin-sensitive transpeptidase C-terminal domain (cross-linking of the peptide subunits).</text>
</comment>
<dbReference type="GO" id="GO:0008955">
    <property type="term" value="F:peptidoglycan glycosyltransferase activity"/>
    <property type="evidence" value="ECO:0007669"/>
    <property type="project" value="UniProtKB-EC"/>
</dbReference>
<evidence type="ECO:0000256" key="5">
    <source>
        <dbReference type="ARBA" id="ARBA00007739"/>
    </source>
</evidence>
<dbReference type="InterPro" id="IPR001264">
    <property type="entry name" value="Glyco_trans_51"/>
</dbReference>
<dbReference type="PANTHER" id="PTHR32282">
    <property type="entry name" value="BINDING PROTEIN TRANSPEPTIDASE, PUTATIVE-RELATED"/>
    <property type="match status" value="1"/>
</dbReference>
<evidence type="ECO:0000256" key="15">
    <source>
        <dbReference type="ARBA" id="ARBA00022960"/>
    </source>
</evidence>
<evidence type="ECO:0000256" key="2">
    <source>
        <dbReference type="ARBA" id="ARBA00004401"/>
    </source>
</evidence>
<keyword evidence="12" id="KW-0808">Transferase</keyword>
<comment type="subcellular location">
    <subcellularLocation>
        <location evidence="2">Cell membrane</location>
        <topology evidence="2">Single-pass type II membrane protein</topology>
    </subcellularLocation>
</comment>
<sequence>MADNNRRNRPSSGYGSNDNFNWEEYDMKTSSASGAPRRRRQAASTKPTRSPQASSSSYREVPSRRRTQTTSRSKKKQKKQLTPKQIQFRKRLRLTFFVAIFVVVVIVSGMGIGMYAAVSREIKDMNIQTLALNYSSFIYYEDAAGNPQELEQIQSDFNRIWVDSSQIPQVMKDAIVSIEDERFYKHHGVDIKRTLGATGKWVLSKVGIGSSNYGGSTITQQVIKNITNEKENTPSRKVKEMMRAVALEKQLTKDEILTMYLNIVYFANNCNGVEAAANTYFNKDASDLTLAEAASIAGITQFPSEYDPFVHPDKNIEKRNLVLGKMRELGYITDAEYAEASGSDLVVSNAYRQNQGRITSYFVDQVVNDVIADLMTQKGYSEDFATQQVYNGGLKIYSTMDPDIQNIMEGIFTNTSNFPYTGKGAQSAMIIIDPYTGKIRGLIGGLGEKTDIRGWNRATQSKRQPGSSIKPLSVYAPAVDMGKITEVDTVTDEEITIGNDKWKPKNSYNDFLGDMTIKEAVARSANIPAVKVLDMVNLTNSFNYLQNKFHITTLEEKDKNYSSLALGGLTQGVTVEEMAGAYCTFVNSGKYIKPYTYTRVLDSTGQVILENTSSTSQAISPAAAYITADLLSGVVNSSVGTGKGAKLDCGISTYGKTGTTDDDCDKWFVGFTPYYVGACWYGFDNPASISAAGVSGNPTVTAWNLVMEKIHESLNPKEITKPSNVVEAQVCEYSGMLATDTCPTTTAYFVEGTQPKAYCDASHASRRNKPTQTPLSTVAPVNTPSVMPTVNPATSETHENQNGNNSNASSGINSGSSSSTNSGSSSSTNSGTNSGSYDTNSGSSTSSNSGGTDYEQGNTGSSESENTAGGAEEDTSSEE</sequence>
<evidence type="ECO:0000256" key="23">
    <source>
        <dbReference type="ARBA" id="ARBA00034000"/>
    </source>
</evidence>
<dbReference type="Pfam" id="PF00905">
    <property type="entry name" value="Transpeptidase"/>
    <property type="match status" value="1"/>
</dbReference>
<evidence type="ECO:0000259" key="29">
    <source>
        <dbReference type="Pfam" id="PF00905"/>
    </source>
</evidence>
<feature type="domain" description="Glycosyl transferase family 51" evidence="30">
    <location>
        <begin position="148"/>
        <end position="326"/>
    </location>
</feature>
<comment type="pathway">
    <text evidence="3">Cell wall biogenesis; peptidoglycan biosynthesis.</text>
</comment>
<feature type="compositionally biased region" description="Polar residues" evidence="27">
    <location>
        <begin position="10"/>
        <end position="20"/>
    </location>
</feature>
<evidence type="ECO:0000256" key="12">
    <source>
        <dbReference type="ARBA" id="ARBA00022679"/>
    </source>
</evidence>
<evidence type="ECO:0000256" key="8">
    <source>
        <dbReference type="ARBA" id="ARBA00022475"/>
    </source>
</evidence>
<feature type="domain" description="Penicillin-binding protein transpeptidase" evidence="29">
    <location>
        <begin position="429"/>
        <end position="674"/>
    </location>
</feature>
<dbReference type="GO" id="GO:0009252">
    <property type="term" value="P:peptidoglycan biosynthetic process"/>
    <property type="evidence" value="ECO:0007669"/>
    <property type="project" value="UniProtKB-KW"/>
</dbReference>
<dbReference type="Gene3D" id="1.10.3810.10">
    <property type="entry name" value="Biosynthetic peptidoglycan transglycosylase-like"/>
    <property type="match status" value="1"/>
</dbReference>
<feature type="region of interest" description="Disordered" evidence="27">
    <location>
        <begin position="761"/>
        <end position="879"/>
    </location>
</feature>
<evidence type="ECO:0000256" key="16">
    <source>
        <dbReference type="ARBA" id="ARBA00022968"/>
    </source>
</evidence>
<proteinExistence type="inferred from homology"/>
<keyword evidence="13 28" id="KW-0812">Transmembrane</keyword>
<keyword evidence="9" id="KW-0121">Carboxypeptidase</keyword>
<comment type="catalytic activity">
    <reaction evidence="25">
        <text>[GlcNAc-(1-&gt;4)-Mur2Ac(oyl-L-Ala-gamma-D-Glu-L-Lys-D-Ala-D-Ala)](n)-di-trans,octa-cis-undecaprenyl diphosphate + beta-D-GlcNAc-(1-&gt;4)-Mur2Ac(oyl-L-Ala-gamma-D-Glu-L-Lys-D-Ala-D-Ala)-di-trans,octa-cis-undecaprenyl diphosphate = [GlcNAc-(1-&gt;4)-Mur2Ac(oyl-L-Ala-gamma-D-Glu-L-Lys-D-Ala-D-Ala)](n+1)-di-trans,octa-cis-undecaprenyl diphosphate + di-trans,octa-cis-undecaprenyl diphosphate + H(+)</text>
        <dbReference type="Rhea" id="RHEA:23708"/>
        <dbReference type="Rhea" id="RHEA-COMP:9602"/>
        <dbReference type="Rhea" id="RHEA-COMP:9603"/>
        <dbReference type="ChEBI" id="CHEBI:15378"/>
        <dbReference type="ChEBI" id="CHEBI:58405"/>
        <dbReference type="ChEBI" id="CHEBI:60033"/>
        <dbReference type="ChEBI" id="CHEBI:78435"/>
        <dbReference type="EC" id="2.4.99.28"/>
    </reaction>
</comment>
<keyword evidence="15" id="KW-0133">Cell shape</keyword>
<evidence type="ECO:0000256" key="22">
    <source>
        <dbReference type="ARBA" id="ARBA00023316"/>
    </source>
</evidence>
<dbReference type="InterPro" id="IPR001460">
    <property type="entry name" value="PCN-bd_Tpept"/>
</dbReference>
<accession>A0AAE3JA12</accession>
<dbReference type="GO" id="GO:0046677">
    <property type="term" value="P:response to antibiotic"/>
    <property type="evidence" value="ECO:0007669"/>
    <property type="project" value="UniProtKB-KW"/>
</dbReference>
<keyword evidence="14" id="KW-0378">Hydrolase</keyword>
<feature type="transmembrane region" description="Helical" evidence="28">
    <location>
        <begin position="94"/>
        <end position="118"/>
    </location>
</feature>
<evidence type="ECO:0000256" key="10">
    <source>
        <dbReference type="ARBA" id="ARBA00022670"/>
    </source>
</evidence>
<dbReference type="GO" id="GO:0071555">
    <property type="term" value="P:cell wall organization"/>
    <property type="evidence" value="ECO:0007669"/>
    <property type="project" value="UniProtKB-KW"/>
</dbReference>
<dbReference type="GO" id="GO:0008658">
    <property type="term" value="F:penicillin binding"/>
    <property type="evidence" value="ECO:0007669"/>
    <property type="project" value="InterPro"/>
</dbReference>
<dbReference type="AlphaFoldDB" id="A0AAE3JA12"/>
<evidence type="ECO:0000256" key="21">
    <source>
        <dbReference type="ARBA" id="ARBA00023268"/>
    </source>
</evidence>
<evidence type="ECO:0000256" key="19">
    <source>
        <dbReference type="ARBA" id="ARBA00023136"/>
    </source>
</evidence>
<evidence type="ECO:0000256" key="11">
    <source>
        <dbReference type="ARBA" id="ARBA00022676"/>
    </source>
</evidence>
<dbReference type="GO" id="GO:0006508">
    <property type="term" value="P:proteolysis"/>
    <property type="evidence" value="ECO:0007669"/>
    <property type="project" value="UniProtKB-KW"/>
</dbReference>
<keyword evidence="11" id="KW-0328">Glycosyltransferase</keyword>
<evidence type="ECO:0000256" key="3">
    <source>
        <dbReference type="ARBA" id="ARBA00004752"/>
    </source>
</evidence>
<evidence type="ECO:0000256" key="27">
    <source>
        <dbReference type="SAM" id="MobiDB-lite"/>
    </source>
</evidence>
<evidence type="ECO:0000256" key="7">
    <source>
        <dbReference type="ARBA" id="ARBA00018638"/>
    </source>
</evidence>
<evidence type="ECO:0000256" key="4">
    <source>
        <dbReference type="ARBA" id="ARBA00007090"/>
    </source>
</evidence>
<keyword evidence="16" id="KW-0735">Signal-anchor</keyword>
<evidence type="ECO:0000256" key="6">
    <source>
        <dbReference type="ARBA" id="ARBA00012448"/>
    </source>
</evidence>
<keyword evidence="22" id="KW-0961">Cell wall biogenesis/degradation</keyword>
<evidence type="ECO:0000256" key="13">
    <source>
        <dbReference type="ARBA" id="ARBA00022692"/>
    </source>
</evidence>
<evidence type="ECO:0000259" key="30">
    <source>
        <dbReference type="Pfam" id="PF00912"/>
    </source>
</evidence>
<dbReference type="InterPro" id="IPR036950">
    <property type="entry name" value="PBP_transglycosylase"/>
</dbReference>
<keyword evidence="18 28" id="KW-1133">Transmembrane helix</keyword>
<dbReference type="GO" id="GO:0005886">
    <property type="term" value="C:plasma membrane"/>
    <property type="evidence" value="ECO:0007669"/>
    <property type="project" value="UniProtKB-SubCell"/>
</dbReference>
<dbReference type="GO" id="GO:0009002">
    <property type="term" value="F:serine-type D-Ala-D-Ala carboxypeptidase activity"/>
    <property type="evidence" value="ECO:0007669"/>
    <property type="project" value="UniProtKB-EC"/>
</dbReference>
<comment type="catalytic activity">
    <reaction evidence="23">
        <text>Preferential cleavage: (Ac)2-L-Lys-D-Ala-|-D-Ala. Also transpeptidation of peptidyl-alanyl moieties that are N-acyl substituents of D-alanine.</text>
        <dbReference type="EC" id="3.4.16.4"/>
    </reaction>
</comment>
<comment type="similarity">
    <text evidence="5">In the N-terminal section; belongs to the glycosyltransferase 51 family.</text>
</comment>
<keyword evidence="32" id="KW-1185">Reference proteome</keyword>
<keyword evidence="17" id="KW-0573">Peptidoglycan synthesis</keyword>
<name>A0AAE3JA12_9FIRM</name>
<comment type="similarity">
    <text evidence="4">In the C-terminal section; belongs to the transpeptidase family.</text>
</comment>
<keyword evidence="20" id="KW-0046">Antibiotic resistance</keyword>
<evidence type="ECO:0000256" key="14">
    <source>
        <dbReference type="ARBA" id="ARBA00022801"/>
    </source>
</evidence>
<evidence type="ECO:0000256" key="28">
    <source>
        <dbReference type="SAM" id="Phobius"/>
    </source>
</evidence>
<gene>
    <name evidence="31" type="ORF">LKE05_05830</name>
</gene>
<dbReference type="InterPro" id="IPR012338">
    <property type="entry name" value="Beta-lactam/transpept-like"/>
</dbReference>
<dbReference type="FunFam" id="1.10.3810.10:FF:000001">
    <property type="entry name" value="Penicillin-binding protein 1A"/>
    <property type="match status" value="1"/>
</dbReference>
<evidence type="ECO:0000256" key="18">
    <source>
        <dbReference type="ARBA" id="ARBA00022989"/>
    </source>
</evidence>
<reference evidence="31 32" key="1">
    <citation type="submission" date="2021-10" db="EMBL/GenBank/DDBJ databases">
        <title>Anaerobic single-cell dispensing facilitates the cultivation of human gut bacteria.</title>
        <authorList>
            <person name="Afrizal A."/>
        </authorList>
    </citation>
    <scope>NUCLEOTIDE SEQUENCE [LARGE SCALE GENOMIC DNA]</scope>
    <source>
        <strain evidence="31 32">CLA-AA-H232</strain>
    </source>
</reference>
<evidence type="ECO:0000256" key="9">
    <source>
        <dbReference type="ARBA" id="ARBA00022645"/>
    </source>
</evidence>
<dbReference type="SUPFAM" id="SSF53955">
    <property type="entry name" value="Lysozyme-like"/>
    <property type="match status" value="1"/>
</dbReference>
<evidence type="ECO:0000313" key="32">
    <source>
        <dbReference type="Proteomes" id="UP001198242"/>
    </source>
</evidence>
<dbReference type="GO" id="GO:0008360">
    <property type="term" value="P:regulation of cell shape"/>
    <property type="evidence" value="ECO:0007669"/>
    <property type="project" value="UniProtKB-KW"/>
</dbReference>
<dbReference type="NCBIfam" id="TIGR02074">
    <property type="entry name" value="PBP_1a_fam"/>
    <property type="match status" value="1"/>
</dbReference>
<feature type="region of interest" description="Disordered" evidence="27">
    <location>
        <begin position="1"/>
        <end position="84"/>
    </location>
</feature>
<evidence type="ECO:0000256" key="26">
    <source>
        <dbReference type="ARBA" id="ARBA00060592"/>
    </source>
</evidence>
<evidence type="ECO:0000256" key="25">
    <source>
        <dbReference type="ARBA" id="ARBA00049902"/>
    </source>
</evidence>
<dbReference type="InterPro" id="IPR050396">
    <property type="entry name" value="Glycosyltr_51/Transpeptidase"/>
</dbReference>
<comment type="caution">
    <text evidence="31">The sequence shown here is derived from an EMBL/GenBank/DDBJ whole genome shotgun (WGS) entry which is preliminary data.</text>
</comment>
<evidence type="ECO:0000256" key="1">
    <source>
        <dbReference type="ARBA" id="ARBA00002624"/>
    </source>
</evidence>
<dbReference type="InterPro" id="IPR023346">
    <property type="entry name" value="Lysozyme-like_dom_sf"/>
</dbReference>
<dbReference type="EMBL" id="JAJEQM010000006">
    <property type="protein sequence ID" value="MCC2210310.1"/>
    <property type="molecule type" value="Genomic_DNA"/>
</dbReference>
<comment type="pathway">
    <text evidence="26">Glycan biosynthesis.</text>
</comment>
<dbReference type="RefSeq" id="WP_308456229.1">
    <property type="nucleotide sequence ID" value="NZ_JAJEQM010000006.1"/>
</dbReference>
<dbReference type="SUPFAM" id="SSF56601">
    <property type="entry name" value="beta-lactamase/transpeptidase-like"/>
    <property type="match status" value="1"/>
</dbReference>
<dbReference type="EC" id="3.4.16.4" evidence="6"/>
<evidence type="ECO:0000256" key="17">
    <source>
        <dbReference type="ARBA" id="ARBA00022984"/>
    </source>
</evidence>
<evidence type="ECO:0000256" key="20">
    <source>
        <dbReference type="ARBA" id="ARBA00023251"/>
    </source>
</evidence>
<feature type="compositionally biased region" description="Basic residues" evidence="27">
    <location>
        <begin position="64"/>
        <end position="84"/>
    </location>
</feature>
<dbReference type="Proteomes" id="UP001198242">
    <property type="component" value="Unassembled WGS sequence"/>
</dbReference>
<keyword evidence="19 28" id="KW-0472">Membrane</keyword>